<comment type="function">
    <text evidence="10">Part of a membrane-bound complex that couples electron transfer with translocation of ions across the membrane.</text>
</comment>
<evidence type="ECO:0000256" key="10">
    <source>
        <dbReference type="HAMAP-Rule" id="MF_00462"/>
    </source>
</evidence>
<keyword evidence="2 10" id="KW-0597">Phosphoprotein</keyword>
<dbReference type="Proteomes" id="UP000242133">
    <property type="component" value="Unassembled WGS sequence"/>
</dbReference>
<evidence type="ECO:0000313" key="11">
    <source>
        <dbReference type="EMBL" id="PSL16764.1"/>
    </source>
</evidence>
<dbReference type="GO" id="GO:0055085">
    <property type="term" value="P:transmembrane transport"/>
    <property type="evidence" value="ECO:0007669"/>
    <property type="project" value="InterPro"/>
</dbReference>
<keyword evidence="12" id="KW-1185">Reference proteome</keyword>
<sequence length="351" mass="38033">MSLIRMSSPHVYKTNTTANVMRLVLLATLPGIIAMTVFFGWGTLIQLVWAGALAVAFEAIILKIRRRPLGFYLSDGSALVTALLLAVAIPPFAPWWVTAVGIFVAIVIAKHLYGGLGQNPFNPAMVAYALLLISFPVEMTRWSAPFVLNGEGWPVASFFDTLGAIFGSVDSVWYDSFTGATPLDELRHRGGLTNEEAWRQSVVLSEGIGAWHAVSAAWLMGGIFLLYRKIITWHAPISMLLALAICSAMFYGYDPDNYAGPFFHLSTGATMLAAFFIITDPVSSATSNRGRIIFGAGIGVLIFIIRTWGNYPDGVAFAVLLMNLAAPFIDIYSQPRSYGHSKANKGQGGKA</sequence>
<keyword evidence="3 10" id="KW-0285">Flavoprotein</keyword>
<dbReference type="InterPro" id="IPR004338">
    <property type="entry name" value="NqrB/RnfD"/>
</dbReference>
<keyword evidence="8 10" id="KW-1133">Transmembrane helix</keyword>
<feature type="transmembrane region" description="Helical" evidence="10">
    <location>
        <begin position="259"/>
        <end position="278"/>
    </location>
</feature>
<keyword evidence="10" id="KW-1003">Cell membrane</keyword>
<proteinExistence type="inferred from homology"/>
<comment type="subunit">
    <text evidence="10">The complex is composed of six subunits: RnfA, RnfB, RnfC, RnfD, RnfE and RnfG.</text>
</comment>
<dbReference type="InterPro" id="IPR011303">
    <property type="entry name" value="RnfD_bac"/>
</dbReference>
<evidence type="ECO:0000313" key="12">
    <source>
        <dbReference type="Proteomes" id="UP000242133"/>
    </source>
</evidence>
<name>A0A2P8F4X4_9GAMM</name>
<comment type="cofactor">
    <cofactor evidence="10">
        <name>FMN</name>
        <dbReference type="ChEBI" id="CHEBI:58210"/>
    </cofactor>
</comment>
<evidence type="ECO:0000256" key="7">
    <source>
        <dbReference type="ARBA" id="ARBA00022982"/>
    </source>
</evidence>
<dbReference type="PANTHER" id="PTHR30578:SF0">
    <property type="entry name" value="ION-TRANSLOCATING OXIDOREDUCTASE COMPLEX SUBUNIT D"/>
    <property type="match status" value="1"/>
</dbReference>
<dbReference type="PANTHER" id="PTHR30578">
    <property type="entry name" value="ELECTRON TRANSPORT COMPLEX PROTEIN RNFD"/>
    <property type="match status" value="1"/>
</dbReference>
<keyword evidence="4 10" id="KW-0288">FMN</keyword>
<feature type="transmembrane region" description="Helical" evidence="10">
    <location>
        <begin position="20"/>
        <end position="38"/>
    </location>
</feature>
<feature type="transmembrane region" description="Helical" evidence="10">
    <location>
        <begin position="44"/>
        <end position="62"/>
    </location>
</feature>
<comment type="subcellular location">
    <subcellularLocation>
        <location evidence="10">Cell inner membrane</location>
        <topology evidence="10">Multi-pass membrane protein</topology>
    </subcellularLocation>
</comment>
<dbReference type="NCBIfam" id="TIGR01946">
    <property type="entry name" value="rnfD"/>
    <property type="match status" value="1"/>
</dbReference>
<keyword evidence="5 10" id="KW-0812">Transmembrane</keyword>
<gene>
    <name evidence="10" type="primary">rnfD</name>
    <name evidence="11" type="ORF">CLV44_101163</name>
</gene>
<evidence type="ECO:0000256" key="6">
    <source>
        <dbReference type="ARBA" id="ARBA00022967"/>
    </source>
</evidence>
<feature type="transmembrane region" description="Helical" evidence="10">
    <location>
        <begin position="69"/>
        <end position="89"/>
    </location>
</feature>
<evidence type="ECO:0000256" key="5">
    <source>
        <dbReference type="ARBA" id="ARBA00022692"/>
    </source>
</evidence>
<feature type="transmembrane region" description="Helical" evidence="10">
    <location>
        <begin position="234"/>
        <end position="253"/>
    </location>
</feature>
<feature type="transmembrane region" description="Helical" evidence="10">
    <location>
        <begin position="314"/>
        <end position="332"/>
    </location>
</feature>
<keyword evidence="1 10" id="KW-0813">Transport</keyword>
<dbReference type="EC" id="7.-.-.-" evidence="10"/>
<dbReference type="GO" id="GO:0022900">
    <property type="term" value="P:electron transport chain"/>
    <property type="evidence" value="ECO:0007669"/>
    <property type="project" value="UniProtKB-UniRule"/>
</dbReference>
<evidence type="ECO:0000256" key="3">
    <source>
        <dbReference type="ARBA" id="ARBA00022630"/>
    </source>
</evidence>
<accession>A0A2P8F4X4</accession>
<organism evidence="11 12">
    <name type="scientific">Marinobacterium halophilum</name>
    <dbReference type="NCBI Taxonomy" id="267374"/>
    <lineage>
        <taxon>Bacteria</taxon>
        <taxon>Pseudomonadati</taxon>
        <taxon>Pseudomonadota</taxon>
        <taxon>Gammaproteobacteria</taxon>
        <taxon>Oceanospirillales</taxon>
        <taxon>Oceanospirillaceae</taxon>
        <taxon>Marinobacterium</taxon>
    </lineage>
</organism>
<dbReference type="EMBL" id="PYGI01000001">
    <property type="protein sequence ID" value="PSL16764.1"/>
    <property type="molecule type" value="Genomic_DNA"/>
</dbReference>
<protein>
    <recommendedName>
        <fullName evidence="10">Ion-translocating oxidoreductase complex subunit D</fullName>
        <ecNumber evidence="10">7.-.-.-</ecNumber>
    </recommendedName>
    <alternativeName>
        <fullName evidence="10">Rnf electron transport complex subunit D</fullName>
    </alternativeName>
</protein>
<keyword evidence="6 10" id="KW-1278">Translocase</keyword>
<evidence type="ECO:0000256" key="2">
    <source>
        <dbReference type="ARBA" id="ARBA00022553"/>
    </source>
</evidence>
<dbReference type="NCBIfam" id="NF002011">
    <property type="entry name" value="PRK00816.1"/>
    <property type="match status" value="1"/>
</dbReference>
<comment type="caution">
    <text evidence="11">The sequence shown here is derived from an EMBL/GenBank/DDBJ whole genome shotgun (WGS) entry which is preliminary data.</text>
</comment>
<keyword evidence="9 10" id="KW-0472">Membrane</keyword>
<keyword evidence="10" id="KW-0997">Cell inner membrane</keyword>
<dbReference type="HAMAP" id="MF_00462">
    <property type="entry name" value="RsxD_RnfD"/>
    <property type="match status" value="1"/>
</dbReference>
<feature type="transmembrane region" description="Helical" evidence="10">
    <location>
        <begin position="95"/>
        <end position="113"/>
    </location>
</feature>
<reference evidence="11 12" key="1">
    <citation type="submission" date="2018-03" db="EMBL/GenBank/DDBJ databases">
        <title>Genomic Encyclopedia of Archaeal and Bacterial Type Strains, Phase II (KMG-II): from individual species to whole genera.</title>
        <authorList>
            <person name="Goeker M."/>
        </authorList>
    </citation>
    <scope>NUCLEOTIDE SEQUENCE [LARGE SCALE GENOMIC DNA]</scope>
    <source>
        <strain evidence="11 12">DSM 17586</strain>
    </source>
</reference>
<evidence type="ECO:0000256" key="8">
    <source>
        <dbReference type="ARBA" id="ARBA00022989"/>
    </source>
</evidence>
<dbReference type="GO" id="GO:0005886">
    <property type="term" value="C:plasma membrane"/>
    <property type="evidence" value="ECO:0007669"/>
    <property type="project" value="UniProtKB-SubCell"/>
</dbReference>
<feature type="transmembrane region" description="Helical" evidence="10">
    <location>
        <begin position="290"/>
        <end position="308"/>
    </location>
</feature>
<dbReference type="Pfam" id="PF03116">
    <property type="entry name" value="NQR2_RnfD_RnfE"/>
    <property type="match status" value="1"/>
</dbReference>
<comment type="similarity">
    <text evidence="10">Belongs to the NqrB/RnfD family.</text>
</comment>
<evidence type="ECO:0000256" key="9">
    <source>
        <dbReference type="ARBA" id="ARBA00023136"/>
    </source>
</evidence>
<dbReference type="AlphaFoldDB" id="A0A2P8F4X4"/>
<evidence type="ECO:0000256" key="4">
    <source>
        <dbReference type="ARBA" id="ARBA00022643"/>
    </source>
</evidence>
<feature type="modified residue" description="FMN phosphoryl threonine" evidence="10">
    <location>
        <position position="181"/>
    </location>
</feature>
<evidence type="ECO:0000256" key="1">
    <source>
        <dbReference type="ARBA" id="ARBA00022448"/>
    </source>
</evidence>
<dbReference type="RefSeq" id="WP_106590204.1">
    <property type="nucleotide sequence ID" value="NZ_PYGI01000001.1"/>
</dbReference>
<dbReference type="OrthoDB" id="9776359at2"/>
<keyword evidence="7 10" id="KW-0249">Electron transport</keyword>